<evidence type="ECO:0000313" key="16">
    <source>
        <dbReference type="RefSeq" id="XP_022745339.1"/>
    </source>
</evidence>
<dbReference type="KEGG" id="dzi:111295844"/>
<sequence>MDSMSICRGQLAYFRIKELKDVLTQLGISKQGRKQDLMDRILGLISEEEGSNTYGPAKKKFIGKEGVAKLIDDAYRKMQIADAPDLATKRQTSLDVCGVKHRVEAEDVSYSAVKICCPCGSLSHTDDMIQCIDPGCQVQQHVSCVIFPEKPMEGIPSVPAIFHCEMCRINRADPFYITVAHLISPVKLIAGNIPSDGTNPLLNVEKTFQLTRADSDLLQKSEYDIQAWCVLLNDNVSFRMQWPQHADLHVNGFAVRTLNRPGSQLLGANGRDDGALIKLYIGEEINKISLSACDARFFCFGVRLVQRRTIEQVLGLIPKEADGEPFKDALARVCRCIGGGMPAANEDSDSDLEVIADTITVNLRCPMSGSRIKVAGRFKPCVHMGCFDLKTFVELNQRSRKWQCPICLKNYSLEDIIIDPYFNRITTMMQHCGEDVTDIEVKPDGSWTVKIKGDLSDLQKWHLPDGSLYVASNEDISKSEALRKINKEEKSGHTNSEIGTKGGMFEARKNQHLPLLNPKEEDFENYSQMVITMSSSASGGGRDDEDSSINQDCGRYNNISANNGNEINSIRRNFDSILRTENQSHGPIGEPNIIILSDSEEENVNLVSSLTDYKSCLLNDSGVLSVPPAIEHSYLENSIPDSGISSCLDLFNGSGRDVGMSDWPYSSTQVGSGFQLFGEDSDVSDVLIDLEHSVVTCSAPMNGYTLASRSTMNSGVQVPDSSICNANIDEDLVDNPFVFVNEDPSLQNFLPTQPAGTLEESDIGRHPPISNGSHTEDWISLRLGSNGDNICSGVDTIAQSAVSKGLDSINDCRPNEGRKPLNGPFSFPRQPRSVRRRVYSIDSDSN</sequence>
<evidence type="ECO:0000313" key="14">
    <source>
        <dbReference type="Proteomes" id="UP000515121"/>
    </source>
</evidence>
<name>A0A6P5YXT3_DURZI</name>
<feature type="domain" description="SAP" evidence="12">
    <location>
        <begin position="11"/>
        <end position="45"/>
    </location>
</feature>
<evidence type="ECO:0000259" key="12">
    <source>
        <dbReference type="PROSITE" id="PS50800"/>
    </source>
</evidence>
<evidence type="ECO:0000256" key="8">
    <source>
        <dbReference type="ARBA" id="ARBA00022833"/>
    </source>
</evidence>
<proteinExistence type="inferred from homology"/>
<dbReference type="PROSITE" id="PS51044">
    <property type="entry name" value="ZF_SP_RING"/>
    <property type="match status" value="1"/>
</dbReference>
<dbReference type="SMART" id="SM00249">
    <property type="entry name" value="PHD"/>
    <property type="match status" value="1"/>
</dbReference>
<evidence type="ECO:0000256" key="2">
    <source>
        <dbReference type="ARBA" id="ARBA00004718"/>
    </source>
</evidence>
<protein>
    <submittedName>
        <fullName evidence="15 16">E3 SUMO-protein ligase SIZ1-like isoform X1</fullName>
    </submittedName>
</protein>
<dbReference type="InterPro" id="IPR003034">
    <property type="entry name" value="SAP_dom"/>
</dbReference>
<organism evidence="14 16">
    <name type="scientific">Durio zibethinus</name>
    <name type="common">Durian</name>
    <dbReference type="NCBI Taxonomy" id="66656"/>
    <lineage>
        <taxon>Eukaryota</taxon>
        <taxon>Viridiplantae</taxon>
        <taxon>Streptophyta</taxon>
        <taxon>Embryophyta</taxon>
        <taxon>Tracheophyta</taxon>
        <taxon>Spermatophyta</taxon>
        <taxon>Magnoliopsida</taxon>
        <taxon>eudicotyledons</taxon>
        <taxon>Gunneridae</taxon>
        <taxon>Pentapetalae</taxon>
        <taxon>rosids</taxon>
        <taxon>malvids</taxon>
        <taxon>Malvales</taxon>
        <taxon>Malvaceae</taxon>
        <taxon>Helicteroideae</taxon>
        <taxon>Durio</taxon>
    </lineage>
</organism>
<dbReference type="InterPro" id="IPR031141">
    <property type="entry name" value="SIZ1/2_SP-RING"/>
</dbReference>
<evidence type="ECO:0000256" key="4">
    <source>
        <dbReference type="ARBA" id="ARBA00022679"/>
    </source>
</evidence>
<gene>
    <name evidence="15 16" type="primary">LOC111295844</name>
</gene>
<evidence type="ECO:0000256" key="3">
    <source>
        <dbReference type="ARBA" id="ARBA00005383"/>
    </source>
</evidence>
<keyword evidence="7" id="KW-0833">Ubl conjugation pathway</keyword>
<dbReference type="Gene3D" id="1.10.720.30">
    <property type="entry name" value="SAP domain"/>
    <property type="match status" value="1"/>
</dbReference>
<dbReference type="PROSITE" id="PS50800">
    <property type="entry name" value="SAP"/>
    <property type="match status" value="1"/>
</dbReference>
<keyword evidence="14" id="KW-1185">Reference proteome</keyword>
<dbReference type="UniPathway" id="UPA00886"/>
<dbReference type="RefSeq" id="XP_022745339.1">
    <property type="nucleotide sequence ID" value="XM_022889604.1"/>
</dbReference>
<reference evidence="15 16" key="1">
    <citation type="submission" date="2025-04" db="UniProtKB">
        <authorList>
            <consortium name="RefSeq"/>
        </authorList>
    </citation>
    <scope>IDENTIFICATION</scope>
    <source>
        <tissue evidence="15 16">Fruit stalk</tissue>
    </source>
</reference>
<dbReference type="OrthoDB" id="28127at2759"/>
<dbReference type="SMART" id="SM00513">
    <property type="entry name" value="SAP"/>
    <property type="match status" value="1"/>
</dbReference>
<dbReference type="InterPro" id="IPR001965">
    <property type="entry name" value="Znf_PHD"/>
</dbReference>
<comment type="similarity">
    <text evidence="3">Belongs to the PIAS family.</text>
</comment>
<feature type="domain" description="SP-RING-type" evidence="13">
    <location>
        <begin position="348"/>
        <end position="431"/>
    </location>
</feature>
<dbReference type="GO" id="GO:0000785">
    <property type="term" value="C:chromatin"/>
    <property type="evidence" value="ECO:0007669"/>
    <property type="project" value="TreeGrafter"/>
</dbReference>
<dbReference type="CDD" id="cd15570">
    <property type="entry name" value="PHD_Bye1p_SIZ1_like"/>
    <property type="match status" value="1"/>
</dbReference>
<dbReference type="PANTHER" id="PTHR10782:SF102">
    <property type="entry name" value="E3 SUMO-PROTEIN LIGASE SIZ1"/>
    <property type="match status" value="1"/>
</dbReference>
<feature type="region of interest" description="Disordered" evidence="11">
    <location>
        <begin position="807"/>
        <end position="846"/>
    </location>
</feature>
<dbReference type="SUPFAM" id="SSF68906">
    <property type="entry name" value="SAP domain"/>
    <property type="match status" value="1"/>
</dbReference>
<dbReference type="RefSeq" id="XP_022745338.1">
    <property type="nucleotide sequence ID" value="XM_022889603.1"/>
</dbReference>
<evidence type="ECO:0000256" key="1">
    <source>
        <dbReference type="ARBA" id="ARBA00004123"/>
    </source>
</evidence>
<dbReference type="PANTHER" id="PTHR10782">
    <property type="entry name" value="ZINC FINGER MIZ DOMAIN-CONTAINING PROTEIN"/>
    <property type="match status" value="1"/>
</dbReference>
<dbReference type="InterPro" id="IPR036361">
    <property type="entry name" value="SAP_dom_sf"/>
</dbReference>
<comment type="pathway">
    <text evidence="2">Protein modification; protein sumoylation.</text>
</comment>
<dbReference type="Gene3D" id="3.30.40.10">
    <property type="entry name" value="Zinc/RING finger domain, C3HC4 (zinc finger)"/>
    <property type="match status" value="2"/>
</dbReference>
<evidence type="ECO:0000256" key="9">
    <source>
        <dbReference type="ARBA" id="ARBA00023242"/>
    </source>
</evidence>
<evidence type="ECO:0000256" key="5">
    <source>
        <dbReference type="ARBA" id="ARBA00022723"/>
    </source>
</evidence>
<dbReference type="Proteomes" id="UP000515121">
    <property type="component" value="Unplaced"/>
</dbReference>
<keyword evidence="6 10" id="KW-0863">Zinc-finger</keyword>
<evidence type="ECO:0000313" key="15">
    <source>
        <dbReference type="RefSeq" id="XP_022745338.1"/>
    </source>
</evidence>
<dbReference type="Pfam" id="PF02037">
    <property type="entry name" value="SAP"/>
    <property type="match status" value="1"/>
</dbReference>
<keyword evidence="8" id="KW-0862">Zinc</keyword>
<dbReference type="GO" id="GO:0061665">
    <property type="term" value="F:SUMO ligase activity"/>
    <property type="evidence" value="ECO:0007669"/>
    <property type="project" value="TreeGrafter"/>
</dbReference>
<dbReference type="PROSITE" id="PS01359">
    <property type="entry name" value="ZF_PHD_1"/>
    <property type="match status" value="1"/>
</dbReference>
<keyword evidence="4" id="KW-0808">Transferase</keyword>
<dbReference type="AlphaFoldDB" id="A0A6P5YXT3"/>
<dbReference type="InterPro" id="IPR004181">
    <property type="entry name" value="Znf_MIZ"/>
</dbReference>
<dbReference type="Pfam" id="PF02891">
    <property type="entry name" value="zf-MIZ"/>
    <property type="match status" value="1"/>
</dbReference>
<dbReference type="CDD" id="cd16792">
    <property type="entry name" value="SP-RING_Siz-like"/>
    <property type="match status" value="1"/>
</dbReference>
<dbReference type="GO" id="GO:0005634">
    <property type="term" value="C:nucleus"/>
    <property type="evidence" value="ECO:0007669"/>
    <property type="project" value="UniProtKB-SubCell"/>
</dbReference>
<evidence type="ECO:0000256" key="7">
    <source>
        <dbReference type="ARBA" id="ARBA00022786"/>
    </source>
</evidence>
<dbReference type="GeneID" id="111295844"/>
<evidence type="ECO:0000259" key="13">
    <source>
        <dbReference type="PROSITE" id="PS51044"/>
    </source>
</evidence>
<evidence type="ECO:0000256" key="6">
    <source>
        <dbReference type="ARBA" id="ARBA00022771"/>
    </source>
</evidence>
<dbReference type="SUPFAM" id="SSF57903">
    <property type="entry name" value="FYVE/PHD zinc finger"/>
    <property type="match status" value="1"/>
</dbReference>
<comment type="subcellular location">
    <subcellularLocation>
        <location evidence="1">Nucleus</location>
    </subcellularLocation>
</comment>
<accession>A0A6P5YXT3</accession>
<dbReference type="GO" id="GO:0016925">
    <property type="term" value="P:protein sumoylation"/>
    <property type="evidence" value="ECO:0007669"/>
    <property type="project" value="UniProtKB-UniPathway"/>
</dbReference>
<dbReference type="GO" id="GO:0008270">
    <property type="term" value="F:zinc ion binding"/>
    <property type="evidence" value="ECO:0007669"/>
    <property type="project" value="UniProtKB-KW"/>
</dbReference>
<dbReference type="InterPro" id="IPR013083">
    <property type="entry name" value="Znf_RING/FYVE/PHD"/>
</dbReference>
<dbReference type="InterPro" id="IPR011011">
    <property type="entry name" value="Znf_FYVE_PHD"/>
</dbReference>
<evidence type="ECO:0000256" key="10">
    <source>
        <dbReference type="PROSITE-ProRule" id="PRU00452"/>
    </source>
</evidence>
<keyword evidence="9" id="KW-0539">Nucleus</keyword>
<dbReference type="InterPro" id="IPR019786">
    <property type="entry name" value="Zinc_finger_PHD-type_CS"/>
</dbReference>
<keyword evidence="5" id="KW-0479">Metal-binding</keyword>
<evidence type="ECO:0000256" key="11">
    <source>
        <dbReference type="SAM" id="MobiDB-lite"/>
    </source>
</evidence>